<keyword evidence="9" id="KW-1185">Reference proteome</keyword>
<dbReference type="Proteomes" id="UP000765160">
    <property type="component" value="Unassembled WGS sequence"/>
</dbReference>
<evidence type="ECO:0000256" key="5">
    <source>
        <dbReference type="SAM" id="MobiDB-lite"/>
    </source>
</evidence>
<feature type="domain" description="Major facilitator superfamily (MFS) profile" evidence="7">
    <location>
        <begin position="44"/>
        <end position="484"/>
    </location>
</feature>
<feature type="transmembrane region" description="Helical" evidence="6">
    <location>
        <begin position="198"/>
        <end position="218"/>
    </location>
</feature>
<keyword evidence="4 6" id="KW-0472">Membrane</keyword>
<dbReference type="InterPro" id="IPR036259">
    <property type="entry name" value="MFS_trans_sf"/>
</dbReference>
<evidence type="ECO:0000256" key="4">
    <source>
        <dbReference type="ARBA" id="ARBA00023136"/>
    </source>
</evidence>
<comment type="caution">
    <text evidence="8">The sequence shown here is derived from an EMBL/GenBank/DDBJ whole genome shotgun (WGS) entry which is preliminary data.</text>
</comment>
<dbReference type="PROSITE" id="PS50850">
    <property type="entry name" value="MFS"/>
    <property type="match status" value="1"/>
</dbReference>
<dbReference type="PANTHER" id="PTHR23501">
    <property type="entry name" value="MAJOR FACILITATOR SUPERFAMILY"/>
    <property type="match status" value="1"/>
</dbReference>
<feature type="compositionally biased region" description="Pro residues" evidence="5">
    <location>
        <begin position="1"/>
        <end position="13"/>
    </location>
</feature>
<evidence type="ECO:0000313" key="9">
    <source>
        <dbReference type="Proteomes" id="UP000765160"/>
    </source>
</evidence>
<dbReference type="Pfam" id="PF07690">
    <property type="entry name" value="MFS_1"/>
    <property type="match status" value="1"/>
</dbReference>
<feature type="transmembrane region" description="Helical" evidence="6">
    <location>
        <begin position="299"/>
        <end position="324"/>
    </location>
</feature>
<feature type="transmembrane region" description="Helical" evidence="6">
    <location>
        <begin position="44"/>
        <end position="66"/>
    </location>
</feature>
<dbReference type="InterPro" id="IPR011701">
    <property type="entry name" value="MFS"/>
</dbReference>
<feature type="transmembrane region" description="Helical" evidence="6">
    <location>
        <begin position="167"/>
        <end position="186"/>
    </location>
</feature>
<comment type="subcellular location">
    <subcellularLocation>
        <location evidence="1">Membrane</location>
        <topology evidence="1">Multi-pass membrane protein</topology>
    </subcellularLocation>
</comment>
<dbReference type="EMBL" id="JAAVTX010000001">
    <property type="protein sequence ID" value="NKE43497.1"/>
    <property type="molecule type" value="Genomic_DNA"/>
</dbReference>
<feature type="transmembrane region" description="Helical" evidence="6">
    <location>
        <begin position="255"/>
        <end position="278"/>
    </location>
</feature>
<feature type="transmembrane region" description="Helical" evidence="6">
    <location>
        <begin position="436"/>
        <end position="456"/>
    </location>
</feature>
<feature type="transmembrane region" description="Helical" evidence="6">
    <location>
        <begin position="134"/>
        <end position="155"/>
    </location>
</feature>
<gene>
    <name evidence="8" type="ORF">HB662_01820</name>
</gene>
<evidence type="ECO:0000256" key="2">
    <source>
        <dbReference type="ARBA" id="ARBA00022692"/>
    </source>
</evidence>
<dbReference type="PANTHER" id="PTHR23501:SF197">
    <property type="entry name" value="COMD"/>
    <property type="match status" value="1"/>
</dbReference>
<reference evidence="8 9" key="1">
    <citation type="submission" date="2020-03" db="EMBL/GenBank/DDBJ databases">
        <title>Roseomonas selenitidurans sp. nov. isolated from soil.</title>
        <authorList>
            <person name="Liu H."/>
        </authorList>
    </citation>
    <scope>NUCLEOTIDE SEQUENCE [LARGE SCALE GENOMIC DNA]</scope>
    <source>
        <strain evidence="8 9">JCM 15073</strain>
    </source>
</reference>
<feature type="transmembrane region" description="Helical" evidence="6">
    <location>
        <begin position="494"/>
        <end position="512"/>
    </location>
</feature>
<evidence type="ECO:0000313" key="8">
    <source>
        <dbReference type="EMBL" id="NKE43497.1"/>
    </source>
</evidence>
<name>A0ABX1ETW7_9PROT</name>
<feature type="region of interest" description="Disordered" evidence="5">
    <location>
        <begin position="1"/>
        <end position="31"/>
    </location>
</feature>
<accession>A0ABX1ETW7</accession>
<evidence type="ECO:0000259" key="7">
    <source>
        <dbReference type="PROSITE" id="PS50850"/>
    </source>
</evidence>
<keyword evidence="3 6" id="KW-1133">Transmembrane helix</keyword>
<evidence type="ECO:0000256" key="1">
    <source>
        <dbReference type="ARBA" id="ARBA00004141"/>
    </source>
</evidence>
<dbReference type="RefSeq" id="WP_168046535.1">
    <property type="nucleotide sequence ID" value="NZ_JAATJR010000001.1"/>
</dbReference>
<dbReference type="InterPro" id="IPR020846">
    <property type="entry name" value="MFS_dom"/>
</dbReference>
<evidence type="ECO:0000256" key="6">
    <source>
        <dbReference type="SAM" id="Phobius"/>
    </source>
</evidence>
<dbReference type="Gene3D" id="1.20.1720.10">
    <property type="entry name" value="Multidrug resistance protein D"/>
    <property type="match status" value="1"/>
</dbReference>
<dbReference type="PRINTS" id="PR01036">
    <property type="entry name" value="TCRTETB"/>
</dbReference>
<feature type="transmembrane region" description="Helical" evidence="6">
    <location>
        <begin position="230"/>
        <end position="249"/>
    </location>
</feature>
<feature type="compositionally biased region" description="Low complexity" evidence="5">
    <location>
        <begin position="14"/>
        <end position="23"/>
    </location>
</feature>
<feature type="transmembrane region" description="Helical" evidence="6">
    <location>
        <begin position="109"/>
        <end position="128"/>
    </location>
</feature>
<dbReference type="InterPro" id="IPR005829">
    <property type="entry name" value="Sugar_transporter_CS"/>
</dbReference>
<proteinExistence type="predicted"/>
<keyword evidence="2 6" id="KW-0812">Transmembrane</keyword>
<evidence type="ECO:0000256" key="3">
    <source>
        <dbReference type="ARBA" id="ARBA00022989"/>
    </source>
</evidence>
<dbReference type="SUPFAM" id="SSF103473">
    <property type="entry name" value="MFS general substrate transporter"/>
    <property type="match status" value="1"/>
</dbReference>
<feature type="transmembrane region" description="Helical" evidence="6">
    <location>
        <begin position="330"/>
        <end position="351"/>
    </location>
</feature>
<dbReference type="Gene3D" id="1.20.1250.20">
    <property type="entry name" value="MFS general substrate transporter like domains"/>
    <property type="match status" value="1"/>
</dbReference>
<feature type="transmembrane region" description="Helical" evidence="6">
    <location>
        <begin position="78"/>
        <end position="97"/>
    </location>
</feature>
<dbReference type="PROSITE" id="PS00217">
    <property type="entry name" value="SUGAR_TRANSPORT_2"/>
    <property type="match status" value="1"/>
</dbReference>
<organism evidence="8 9">
    <name type="scientific">Falsiroseomonas frigidaquae</name>
    <dbReference type="NCBI Taxonomy" id="487318"/>
    <lineage>
        <taxon>Bacteria</taxon>
        <taxon>Pseudomonadati</taxon>
        <taxon>Pseudomonadota</taxon>
        <taxon>Alphaproteobacteria</taxon>
        <taxon>Acetobacterales</taxon>
        <taxon>Roseomonadaceae</taxon>
        <taxon>Falsiroseomonas</taxon>
    </lineage>
</organism>
<sequence length="521" mass="53428">MTPPPDSSSPPPGASGASGAKPPDAQPPATTVSPAELRRLFFRVFPAVALAMFGAALDQTIVAASLPAIARSLGDVERISWVVVLYLVANTVAAPVYGRLGDAFGRQRMLLVALAVYATGATLCAFAGSLSTLAAARVVQGFGGGGLISLSVALIAEVVPARERGRFQAYIAAVFTTASALGPVLGGVMAEYFGWRSIFMLQLPLSCLAAWLAVTRLGNSARGSSKGFSFDWWGLVLFAVFVGPALLALDQARRLAAGPLAVAAVLAMVAGLALWLLLRQERRAPHPLLPLNLLGNATVWRANLMSSCVAGAFVGTIAFLPIYFVAVRGLSAASAGLALLPLSACAGFGAITSGTLLARTGHLMRWPGIGLSMSGTLLVVVTLGLGQLPLVAMAGLLGLVSMGFGMSFPMVQVAVQVAAGPKLLGSATASVQFTRSLGAATGTALLGAVLFGALTLQGEEATRLFVALVNQGPAALATLDPLAEAVFRGQMTTAFRASFATAAALVLFGAWMSTRVPLRRV</sequence>
<protein>
    <submittedName>
        <fullName evidence="8">MFS transporter</fullName>
    </submittedName>
</protein>